<evidence type="ECO:0000259" key="1">
    <source>
        <dbReference type="Pfam" id="PF00561"/>
    </source>
</evidence>
<accession>A0A6J6PUU1</accession>
<dbReference type="AlphaFoldDB" id="A0A6J6PUU1"/>
<dbReference type="EMBL" id="CAFAAO010000004">
    <property type="protein sequence ID" value="CAB4798402.1"/>
    <property type="molecule type" value="Genomic_DNA"/>
</dbReference>
<dbReference type="EMBL" id="CAEZZD010000091">
    <property type="protein sequence ID" value="CAB4750383.1"/>
    <property type="molecule type" value="Genomic_DNA"/>
</dbReference>
<evidence type="ECO:0000313" key="3">
    <source>
        <dbReference type="EMBL" id="CAB4345672.1"/>
    </source>
</evidence>
<dbReference type="EMBL" id="CAFBPK010000029">
    <property type="protein sequence ID" value="CAB5028199.1"/>
    <property type="molecule type" value="Genomic_DNA"/>
</dbReference>
<dbReference type="InterPro" id="IPR000073">
    <property type="entry name" value="AB_hydrolase_1"/>
</dbReference>
<dbReference type="Gene3D" id="3.40.50.1820">
    <property type="entry name" value="alpha/beta hydrolase"/>
    <property type="match status" value="1"/>
</dbReference>
<evidence type="ECO:0000313" key="8">
    <source>
        <dbReference type="EMBL" id="CAB5047979.1"/>
    </source>
</evidence>
<dbReference type="GO" id="GO:0016020">
    <property type="term" value="C:membrane"/>
    <property type="evidence" value="ECO:0007669"/>
    <property type="project" value="TreeGrafter"/>
</dbReference>
<dbReference type="EMBL" id="CAFBQG010000057">
    <property type="protein sequence ID" value="CAB5047979.1"/>
    <property type="molecule type" value="Genomic_DNA"/>
</dbReference>
<feature type="domain" description="AB hydrolase-1" evidence="1">
    <location>
        <begin position="30"/>
        <end position="257"/>
    </location>
</feature>
<dbReference type="EMBL" id="CAESAD010000014">
    <property type="protein sequence ID" value="CAB4344674.1"/>
    <property type="molecule type" value="Genomic_DNA"/>
</dbReference>
<evidence type="ECO:0000313" key="2">
    <source>
        <dbReference type="EMBL" id="CAB4344674.1"/>
    </source>
</evidence>
<dbReference type="SUPFAM" id="SSF53474">
    <property type="entry name" value="alpha/beta-Hydrolases"/>
    <property type="match status" value="1"/>
</dbReference>
<sequence>MTASFTLPASSISGITKAGTAWSRCGSGETVVLLHGVGMNKNVWAPQVNILSESFDVLVYDMWGHGESDLPDGELALRDYVQQLSDLMSELQISKAHIVGHSIGALIALTFACRYSENCSSVTAITAVFDRPAEKSNAVKQRAAEILDDGNARNDAETLERWFDSLETNPYSEAAIVAKQALADVDPMGYARAYSVFANVSGIDSESLSELLVPSLFLTADGDPNSTPEMSQKMSELAPNGHLEVISGHRHMVTLTAPEDICESLATFFNSSSTVSDFQ</sequence>
<evidence type="ECO:0000313" key="6">
    <source>
        <dbReference type="EMBL" id="CAB4798402.1"/>
    </source>
</evidence>
<dbReference type="PANTHER" id="PTHR43798">
    <property type="entry name" value="MONOACYLGLYCEROL LIPASE"/>
    <property type="match status" value="1"/>
</dbReference>
<dbReference type="PANTHER" id="PTHR43798:SF33">
    <property type="entry name" value="HYDROLASE, PUTATIVE (AFU_ORTHOLOGUE AFUA_2G14860)-RELATED"/>
    <property type="match status" value="1"/>
</dbReference>
<protein>
    <submittedName>
        <fullName evidence="4">Unannotated protein</fullName>
    </submittedName>
</protein>
<dbReference type="EMBL" id="CAESAI010000088">
    <property type="protein sequence ID" value="CAB4345672.1"/>
    <property type="molecule type" value="Genomic_DNA"/>
</dbReference>
<dbReference type="Pfam" id="PF00561">
    <property type="entry name" value="Abhydrolase_1"/>
    <property type="match status" value="1"/>
</dbReference>
<name>A0A6J6PUU1_9ZZZZ</name>
<evidence type="ECO:0000313" key="7">
    <source>
        <dbReference type="EMBL" id="CAB5028199.1"/>
    </source>
</evidence>
<reference evidence="4" key="1">
    <citation type="submission" date="2020-05" db="EMBL/GenBank/DDBJ databases">
        <authorList>
            <person name="Chiriac C."/>
            <person name="Salcher M."/>
            <person name="Ghai R."/>
            <person name="Kavagutti S V."/>
        </authorList>
    </citation>
    <scope>NUCLEOTIDE SEQUENCE</scope>
</reference>
<evidence type="ECO:0000313" key="5">
    <source>
        <dbReference type="EMBL" id="CAB4750383.1"/>
    </source>
</evidence>
<gene>
    <name evidence="4" type="ORF">UFOPK2648_00433</name>
    <name evidence="5" type="ORF">UFOPK2824_00667</name>
    <name evidence="6" type="ORF">UFOPK3037_00458</name>
    <name evidence="3" type="ORF">UFOPK3406_01552</name>
    <name evidence="2" type="ORF">UFOPK3925_01416</name>
    <name evidence="7" type="ORF">UFOPK4097_01397</name>
    <name evidence="8" type="ORF">UFOPK4301_00599</name>
</gene>
<dbReference type="InterPro" id="IPR050266">
    <property type="entry name" value="AB_hydrolase_sf"/>
</dbReference>
<organism evidence="4">
    <name type="scientific">freshwater metagenome</name>
    <dbReference type="NCBI Taxonomy" id="449393"/>
    <lineage>
        <taxon>unclassified sequences</taxon>
        <taxon>metagenomes</taxon>
        <taxon>ecological metagenomes</taxon>
    </lineage>
</organism>
<proteinExistence type="predicted"/>
<dbReference type="InterPro" id="IPR029058">
    <property type="entry name" value="AB_hydrolase_fold"/>
</dbReference>
<dbReference type="EMBL" id="CAEZYC010000015">
    <property type="protein sequence ID" value="CAB4703211.1"/>
    <property type="molecule type" value="Genomic_DNA"/>
</dbReference>
<evidence type="ECO:0000313" key="4">
    <source>
        <dbReference type="EMBL" id="CAB4703211.1"/>
    </source>
</evidence>